<dbReference type="Proteomes" id="UP000308600">
    <property type="component" value="Unassembled WGS sequence"/>
</dbReference>
<keyword evidence="2" id="KW-1185">Reference proteome</keyword>
<dbReference type="EMBL" id="ML208267">
    <property type="protein sequence ID" value="TFK74595.1"/>
    <property type="molecule type" value="Genomic_DNA"/>
</dbReference>
<proteinExistence type="predicted"/>
<name>A0ACD3B9T8_9AGAR</name>
<evidence type="ECO:0000313" key="2">
    <source>
        <dbReference type="Proteomes" id="UP000308600"/>
    </source>
</evidence>
<evidence type="ECO:0000313" key="1">
    <source>
        <dbReference type="EMBL" id="TFK74595.1"/>
    </source>
</evidence>
<accession>A0ACD3B9T8</accession>
<reference evidence="1 2" key="1">
    <citation type="journal article" date="2019" name="Nat. Ecol. Evol.">
        <title>Megaphylogeny resolves global patterns of mushroom evolution.</title>
        <authorList>
            <person name="Varga T."/>
            <person name="Krizsan K."/>
            <person name="Foldi C."/>
            <person name="Dima B."/>
            <person name="Sanchez-Garcia M."/>
            <person name="Sanchez-Ramirez S."/>
            <person name="Szollosi G.J."/>
            <person name="Szarkandi J.G."/>
            <person name="Papp V."/>
            <person name="Albert L."/>
            <person name="Andreopoulos W."/>
            <person name="Angelini C."/>
            <person name="Antonin V."/>
            <person name="Barry K.W."/>
            <person name="Bougher N.L."/>
            <person name="Buchanan P."/>
            <person name="Buyck B."/>
            <person name="Bense V."/>
            <person name="Catcheside P."/>
            <person name="Chovatia M."/>
            <person name="Cooper J."/>
            <person name="Damon W."/>
            <person name="Desjardin D."/>
            <person name="Finy P."/>
            <person name="Geml J."/>
            <person name="Haridas S."/>
            <person name="Hughes K."/>
            <person name="Justo A."/>
            <person name="Karasinski D."/>
            <person name="Kautmanova I."/>
            <person name="Kiss B."/>
            <person name="Kocsube S."/>
            <person name="Kotiranta H."/>
            <person name="LaButti K.M."/>
            <person name="Lechner B.E."/>
            <person name="Liimatainen K."/>
            <person name="Lipzen A."/>
            <person name="Lukacs Z."/>
            <person name="Mihaltcheva S."/>
            <person name="Morgado L.N."/>
            <person name="Niskanen T."/>
            <person name="Noordeloos M.E."/>
            <person name="Ohm R.A."/>
            <person name="Ortiz-Santana B."/>
            <person name="Ovrebo C."/>
            <person name="Racz N."/>
            <person name="Riley R."/>
            <person name="Savchenko A."/>
            <person name="Shiryaev A."/>
            <person name="Soop K."/>
            <person name="Spirin V."/>
            <person name="Szebenyi C."/>
            <person name="Tomsovsky M."/>
            <person name="Tulloss R.E."/>
            <person name="Uehling J."/>
            <person name="Grigoriev I.V."/>
            <person name="Vagvolgyi C."/>
            <person name="Papp T."/>
            <person name="Martin F.M."/>
            <person name="Miettinen O."/>
            <person name="Hibbett D.S."/>
            <person name="Nagy L.G."/>
        </authorList>
    </citation>
    <scope>NUCLEOTIDE SEQUENCE [LARGE SCALE GENOMIC DNA]</scope>
    <source>
        <strain evidence="1 2">NL-1719</strain>
    </source>
</reference>
<protein>
    <submittedName>
        <fullName evidence="1">Uncharacterized protein</fullName>
    </submittedName>
</protein>
<gene>
    <name evidence="1" type="ORF">BDN72DRAFT_759620</name>
</gene>
<organism evidence="1 2">
    <name type="scientific">Pluteus cervinus</name>
    <dbReference type="NCBI Taxonomy" id="181527"/>
    <lineage>
        <taxon>Eukaryota</taxon>
        <taxon>Fungi</taxon>
        <taxon>Dikarya</taxon>
        <taxon>Basidiomycota</taxon>
        <taxon>Agaricomycotina</taxon>
        <taxon>Agaricomycetes</taxon>
        <taxon>Agaricomycetidae</taxon>
        <taxon>Agaricales</taxon>
        <taxon>Pluteineae</taxon>
        <taxon>Pluteaceae</taxon>
        <taxon>Pluteus</taxon>
    </lineage>
</organism>
<sequence>MLRLSTARHLRPHILCSRPSSYSRLFSWTTIARNQTDQIPRKPKFDELSSYTETEESRPTWELGDGAVRFSSDVGVDGEKTVWDMAEVPTRETYQFLTSGIVPRPIALVSSLSADGVPNLAPFRYFALKVLKVAHNPPIISLSFSIPSKRPKDTRENILATKEFTVNIVTESLVQAINATSAEAPAHVDEWVLSGLSQGPSKSVRPPVVLESPVNLECELYSSQDIHHPKTGELTTTLVLGRIKQLHVRNSVLSEDGHSIDPAKLRPISRLGGTKYGRLLEGFSLPRVSWKASKEAYEALLGKKQG</sequence>